<dbReference type="InterPro" id="IPR029052">
    <property type="entry name" value="Metallo-depent_PP-like"/>
</dbReference>
<dbReference type="EMBL" id="CP000246">
    <property type="protein sequence ID" value="ABG84702.1"/>
    <property type="molecule type" value="Genomic_DNA"/>
</dbReference>
<evidence type="ECO:0000313" key="4">
    <source>
        <dbReference type="EMBL" id="ABG84702.1"/>
    </source>
</evidence>
<keyword evidence="2" id="KW-0378">Hydrolase</keyword>
<keyword evidence="5" id="KW-1185">Reference proteome</keyword>
<dbReference type="PaxDb" id="195103-CPF_0379"/>
<dbReference type="KEGG" id="cpf:CPF_0379"/>
<dbReference type="GO" id="GO:0046872">
    <property type="term" value="F:metal ion binding"/>
    <property type="evidence" value="ECO:0007669"/>
    <property type="project" value="UniProtKB-KW"/>
</dbReference>
<evidence type="ECO:0000256" key="1">
    <source>
        <dbReference type="ARBA" id="ARBA00022723"/>
    </source>
</evidence>
<evidence type="ECO:0000313" key="5">
    <source>
        <dbReference type="Proteomes" id="UP000001823"/>
    </source>
</evidence>
<sequence>MEILLGALGITLVTGFFYYENNGISTTNYEVDCGIGKDINVVHLSDLHGKEFGKNNEKLKRSILKEKPDLVVATGDMIDSSLKNMEGVIDFLSDLSKCVKVVYISGNNEQRCKKAEYIFESLKSKGVIVLRNEIITLSLNGVKVNILGMFEKPKGDLHSSLKKINGSYAYEDSHKLFKRLEGLEGLKIVLSHYPELFEAEYLKYDFHIMFSGHAHGGQFRIPIVKRGLIAPGQGIFPKYTEGMHGNKNKLIISRGLGNSTKITRLFNRPEIVNVKIK</sequence>
<dbReference type="eggNOG" id="COG1408">
    <property type="taxonomic scope" value="Bacteria"/>
</dbReference>
<dbReference type="RefSeq" id="WP_011590168.1">
    <property type="nucleotide sequence ID" value="NC_008261.1"/>
</dbReference>
<dbReference type="Gene3D" id="3.60.21.10">
    <property type="match status" value="1"/>
</dbReference>
<name>A0A0H2YVJ8_CLOP1</name>
<dbReference type="InterPro" id="IPR004843">
    <property type="entry name" value="Calcineurin-like_PHP"/>
</dbReference>
<dbReference type="PANTHER" id="PTHR31302:SF31">
    <property type="entry name" value="PHOSPHODIESTERASE YAEI"/>
    <property type="match status" value="1"/>
</dbReference>
<dbReference type="GO" id="GO:0008758">
    <property type="term" value="F:UDP-2,3-diacylglucosamine hydrolase activity"/>
    <property type="evidence" value="ECO:0007669"/>
    <property type="project" value="TreeGrafter"/>
</dbReference>
<dbReference type="PANTHER" id="PTHR31302">
    <property type="entry name" value="TRANSMEMBRANE PROTEIN WITH METALLOPHOSPHOESTERASE DOMAIN-RELATED"/>
    <property type="match status" value="1"/>
</dbReference>
<dbReference type="InterPro" id="IPR051158">
    <property type="entry name" value="Metallophosphoesterase_sf"/>
</dbReference>
<accession>A0A0H2YVJ8</accession>
<organism evidence="4 5">
    <name type="scientific">Clostridium perfringens (strain ATCC 13124 / DSM 756 / JCM 1290 / NCIMB 6125 / NCTC 8237 / Type A)</name>
    <dbReference type="NCBI Taxonomy" id="195103"/>
    <lineage>
        <taxon>Bacteria</taxon>
        <taxon>Bacillati</taxon>
        <taxon>Bacillota</taxon>
        <taxon>Clostridia</taxon>
        <taxon>Eubacteriales</taxon>
        <taxon>Clostridiaceae</taxon>
        <taxon>Clostridium</taxon>
    </lineage>
</organism>
<protein>
    <submittedName>
        <fullName evidence="4">Ser/Thr protein phosphatase family protein</fullName>
    </submittedName>
</protein>
<dbReference type="GO" id="GO:0016020">
    <property type="term" value="C:membrane"/>
    <property type="evidence" value="ECO:0007669"/>
    <property type="project" value="GOC"/>
</dbReference>
<dbReference type="GO" id="GO:0009245">
    <property type="term" value="P:lipid A biosynthetic process"/>
    <property type="evidence" value="ECO:0007669"/>
    <property type="project" value="TreeGrafter"/>
</dbReference>
<dbReference type="Proteomes" id="UP000001823">
    <property type="component" value="Chromosome"/>
</dbReference>
<dbReference type="HOGENOM" id="CLU_025443_1_0_9"/>
<evidence type="ECO:0000256" key="2">
    <source>
        <dbReference type="ARBA" id="ARBA00022801"/>
    </source>
</evidence>
<keyword evidence="1" id="KW-0479">Metal-binding</keyword>
<gene>
    <name evidence="4" type="ordered locus">CPF_0379</name>
</gene>
<dbReference type="AlphaFoldDB" id="A0A0H2YVJ8"/>
<dbReference type="Pfam" id="PF00149">
    <property type="entry name" value="Metallophos"/>
    <property type="match status" value="1"/>
</dbReference>
<dbReference type="SUPFAM" id="SSF56300">
    <property type="entry name" value="Metallo-dependent phosphatases"/>
    <property type="match status" value="1"/>
</dbReference>
<proteinExistence type="predicted"/>
<evidence type="ECO:0000259" key="3">
    <source>
        <dbReference type="Pfam" id="PF00149"/>
    </source>
</evidence>
<reference evidence="4 5" key="1">
    <citation type="journal article" date="2006" name="Genome Res.">
        <title>Skewed genomic variability in strains of the toxigenic bacterial pathogen, Clostridium perfringens.</title>
        <authorList>
            <person name="Myers G.S."/>
            <person name="Rasko D.A."/>
            <person name="Cheung J.K."/>
            <person name="Ravel J."/>
            <person name="Seshadri R."/>
            <person name="Deboy R.T."/>
            <person name="Ren Q."/>
            <person name="Varga J."/>
            <person name="Awad M.M."/>
            <person name="Brinkac L.M."/>
            <person name="Daugherty S.C."/>
            <person name="Haft D.H."/>
            <person name="Dodson R.J."/>
            <person name="Madupu R."/>
            <person name="Nelson W.C."/>
            <person name="Rosovitz M.J."/>
            <person name="Sullivan S.A."/>
            <person name="Khouri H."/>
            <person name="Dimitrov G.I."/>
            <person name="Watkins K.L."/>
            <person name="Mulligan S."/>
            <person name="Benton J."/>
            <person name="Radune D."/>
            <person name="Fisher D.J."/>
            <person name="Atkins H.S."/>
            <person name="Hiscox T."/>
            <person name="Jost B.H."/>
            <person name="Billington S.J."/>
            <person name="Songer J.G."/>
            <person name="McClane B.A."/>
            <person name="Titball R.W."/>
            <person name="Rood J.I."/>
            <person name="Melville S.B."/>
            <person name="Paulsen I.T."/>
        </authorList>
    </citation>
    <scope>NUCLEOTIDE SEQUENCE [LARGE SCALE GENOMIC DNA]</scope>
    <source>
        <strain evidence="5">ATCC 13124 / DSM 756 / JCM 1290 / NCIMB 6125 / NCTC 8237 / S 107 / Type A</strain>
    </source>
</reference>
<feature type="domain" description="Calcineurin-like phosphoesterase" evidence="3">
    <location>
        <begin position="40"/>
        <end position="216"/>
    </location>
</feature>